<dbReference type="CDD" id="cd21037">
    <property type="entry name" value="MLKL_NTD"/>
    <property type="match status" value="1"/>
</dbReference>
<dbReference type="Gene3D" id="3.40.50.300">
    <property type="entry name" value="P-loop containing nucleotide triphosphate hydrolases"/>
    <property type="match status" value="1"/>
</dbReference>
<dbReference type="EMBL" id="FN649760">
    <property type="protein sequence ID" value="CBJ33473.1"/>
    <property type="molecule type" value="Genomic_DNA"/>
</dbReference>
<dbReference type="InterPro" id="IPR036537">
    <property type="entry name" value="Adaptor_Cbl_N_dom_sf"/>
</dbReference>
<gene>
    <name evidence="1" type="ORF">Esi_0491_0004</name>
</gene>
<dbReference type="SUPFAM" id="SSF52540">
    <property type="entry name" value="P-loop containing nucleoside triphosphate hydrolases"/>
    <property type="match status" value="1"/>
</dbReference>
<reference evidence="1 2" key="1">
    <citation type="journal article" date="2010" name="Nature">
        <title>The Ectocarpus genome and the independent evolution of multicellularity in brown algae.</title>
        <authorList>
            <person name="Cock J.M."/>
            <person name="Sterck L."/>
            <person name="Rouze P."/>
            <person name="Scornet D."/>
            <person name="Allen A.E."/>
            <person name="Amoutzias G."/>
            <person name="Anthouard V."/>
            <person name="Artiguenave F."/>
            <person name="Aury J.M."/>
            <person name="Badger J.H."/>
            <person name="Beszteri B."/>
            <person name="Billiau K."/>
            <person name="Bonnet E."/>
            <person name="Bothwell J.H."/>
            <person name="Bowler C."/>
            <person name="Boyen C."/>
            <person name="Brownlee C."/>
            <person name="Carrano C.J."/>
            <person name="Charrier B."/>
            <person name="Cho G.Y."/>
            <person name="Coelho S.M."/>
            <person name="Collen J."/>
            <person name="Corre E."/>
            <person name="Da Silva C."/>
            <person name="Delage L."/>
            <person name="Delaroque N."/>
            <person name="Dittami S.M."/>
            <person name="Doulbeau S."/>
            <person name="Elias M."/>
            <person name="Farnham G."/>
            <person name="Gachon C.M."/>
            <person name="Gschloessl B."/>
            <person name="Heesch S."/>
            <person name="Jabbari K."/>
            <person name="Jubin C."/>
            <person name="Kawai H."/>
            <person name="Kimura K."/>
            <person name="Kloareg B."/>
            <person name="Kupper F.C."/>
            <person name="Lang D."/>
            <person name="Le Bail A."/>
            <person name="Leblanc C."/>
            <person name="Lerouge P."/>
            <person name="Lohr M."/>
            <person name="Lopez P.J."/>
            <person name="Martens C."/>
            <person name="Maumus F."/>
            <person name="Michel G."/>
            <person name="Miranda-Saavedra D."/>
            <person name="Morales J."/>
            <person name="Moreau H."/>
            <person name="Motomura T."/>
            <person name="Nagasato C."/>
            <person name="Napoli C.A."/>
            <person name="Nelson D.R."/>
            <person name="Nyvall-Collen P."/>
            <person name="Peters A.F."/>
            <person name="Pommier C."/>
            <person name="Potin P."/>
            <person name="Poulain J."/>
            <person name="Quesneville H."/>
            <person name="Read B."/>
            <person name="Rensing S.A."/>
            <person name="Ritter A."/>
            <person name="Rousvoal S."/>
            <person name="Samanta M."/>
            <person name="Samson G."/>
            <person name="Schroeder D.C."/>
            <person name="Segurens B."/>
            <person name="Strittmatter M."/>
            <person name="Tonon T."/>
            <person name="Tregear J.W."/>
            <person name="Valentin K."/>
            <person name="von Dassow P."/>
            <person name="Yamagishi T."/>
            <person name="Van de Peer Y."/>
            <person name="Wincker P."/>
        </authorList>
    </citation>
    <scope>NUCLEOTIDE SEQUENCE [LARGE SCALE GENOMIC DNA]</scope>
    <source>
        <strain evidence="2">Ec32 / CCAP1310/4</strain>
    </source>
</reference>
<dbReference type="OrthoDB" id="10448539at2759"/>
<dbReference type="InterPro" id="IPR059179">
    <property type="entry name" value="MLKL-like_MCAfunc"/>
</dbReference>
<sequence>MTKREAPYVSIMATEVIEVTTSILKIGEDIPFVGGLCTAVLNAKDMVDKASDNQAKLEKLCERCCGITVQVVEKLKGPTPLMVNVSPLEDCVKELEEVAERYGKKSCCTRLTHFQKDDEDIRDLEKRISTAIDDLTAAGVVEVGNLMQQQVGEILARLQPRPKLAPVPPGVPMGQSWHTMRDGVVDRVYDILGGDGGPAVAALGGRSGAGKTTAAAAMVGERQGPIHPLARENEEQAGTRLDRLRARFSDGVVWLRVGKGAGVADRLPLLMRKLAKALHEEVLKSYVDGPGIGEDGESYVKKIVEQESLKCRVVADDVWEPPVVEKLRETGMWILLTARNPSMVEPNERVFVDRLEKMEAQNVLRGAARLPPGQSLCDVAMKVLEVCGYVAMDIAFVGSWSSVRTVDNCAPKSSRAWAGVVAEITAQMDDVRGHAQF</sequence>
<dbReference type="Proteomes" id="UP000002630">
    <property type="component" value="Unassembled WGS sequence"/>
</dbReference>
<dbReference type="Gene3D" id="1.20.930.20">
    <property type="entry name" value="Adaptor protein Cbl, N-terminal domain"/>
    <property type="match status" value="1"/>
</dbReference>
<evidence type="ECO:0000313" key="2">
    <source>
        <dbReference type="Proteomes" id="UP000002630"/>
    </source>
</evidence>
<dbReference type="InterPro" id="IPR027417">
    <property type="entry name" value="P-loop_NTPase"/>
</dbReference>
<dbReference type="AlphaFoldDB" id="D7G330"/>
<protein>
    <submittedName>
        <fullName evidence="1">Uncharacterized protein</fullName>
    </submittedName>
</protein>
<evidence type="ECO:0000313" key="1">
    <source>
        <dbReference type="EMBL" id="CBJ33473.1"/>
    </source>
</evidence>
<dbReference type="GO" id="GO:0007166">
    <property type="term" value="P:cell surface receptor signaling pathway"/>
    <property type="evidence" value="ECO:0007669"/>
    <property type="project" value="InterPro"/>
</dbReference>
<accession>D7G330</accession>
<dbReference type="InParanoid" id="D7G330"/>
<keyword evidence="2" id="KW-1185">Reference proteome</keyword>
<proteinExistence type="predicted"/>
<organism evidence="1 2">
    <name type="scientific">Ectocarpus siliculosus</name>
    <name type="common">Brown alga</name>
    <name type="synonym">Conferva siliculosa</name>
    <dbReference type="NCBI Taxonomy" id="2880"/>
    <lineage>
        <taxon>Eukaryota</taxon>
        <taxon>Sar</taxon>
        <taxon>Stramenopiles</taxon>
        <taxon>Ochrophyta</taxon>
        <taxon>PX clade</taxon>
        <taxon>Phaeophyceae</taxon>
        <taxon>Ectocarpales</taxon>
        <taxon>Ectocarpaceae</taxon>
        <taxon>Ectocarpus</taxon>
    </lineage>
</organism>
<name>D7G330_ECTSI</name>